<dbReference type="AlphaFoldDB" id="A0A2M7TVL1"/>
<dbReference type="SUPFAM" id="SSF51182">
    <property type="entry name" value="RmlC-like cupins"/>
    <property type="match status" value="1"/>
</dbReference>
<evidence type="ECO:0008006" key="3">
    <source>
        <dbReference type="Google" id="ProtNLM"/>
    </source>
</evidence>
<feature type="non-terminal residue" evidence="1">
    <location>
        <position position="1"/>
    </location>
</feature>
<sequence>TLARTKPIIYDVCVTLKHRMSRPYLIIPQFIEQPTWGGDYILKLKDWDGAQSQSMGKIGQSHELSSTSLLAISVKNSVELQPLINNGGDKQSMLVSELEPINLLIKLNQARGNSFQLHINPHTKGTKWKPKPESWYFLENGSITLGVAPGADMSQYKNICVEIDTFMNSLSRQVMHGELSLEQARLKASDFVQVKNPWQFVNKHMVNKHDLIDLSMGAIHHSWEEDMENAPLGNVVFEVQIEASDDEATIRSFDQGKIKDDGSVRKLTIDDYFIHLDSDPTHNDISYLKRSREKNNLLSTDYYAVDIIEPKEKLIIQTEGKYHHLYVRDGSVSIVGGGIVVMVRKGHSCFIPSSLAQYTVEKIEPNSVVLKTYSVNT</sequence>
<dbReference type="InterPro" id="IPR011051">
    <property type="entry name" value="RmlC_Cupin_sf"/>
</dbReference>
<proteinExistence type="predicted"/>
<dbReference type="InterPro" id="IPR014710">
    <property type="entry name" value="RmlC-like_jellyroll"/>
</dbReference>
<protein>
    <recommendedName>
        <fullName evidence="3">Mannose-6-phosphate isomerase type II C-terminal domain-containing protein</fullName>
    </recommendedName>
</protein>
<dbReference type="Gene3D" id="2.60.120.10">
    <property type="entry name" value="Jelly Rolls"/>
    <property type="match status" value="2"/>
</dbReference>
<reference evidence="2" key="1">
    <citation type="submission" date="2017-09" db="EMBL/GenBank/DDBJ databases">
        <title>Depth-based differentiation of microbial function through sediment-hosted aquifers and enrichment of novel symbionts in the deep terrestrial subsurface.</title>
        <authorList>
            <person name="Probst A.J."/>
            <person name="Ladd B."/>
            <person name="Jarett J.K."/>
            <person name="Geller-Mcgrath D.E."/>
            <person name="Sieber C.M.K."/>
            <person name="Emerson J.B."/>
            <person name="Anantharaman K."/>
            <person name="Thomas B.C."/>
            <person name="Malmstrom R."/>
            <person name="Stieglmeier M."/>
            <person name="Klingl A."/>
            <person name="Woyke T."/>
            <person name="Ryan C.M."/>
            <person name="Banfield J.F."/>
        </authorList>
    </citation>
    <scope>NUCLEOTIDE SEQUENCE [LARGE SCALE GENOMIC DNA]</scope>
</reference>
<gene>
    <name evidence="1" type="ORF">COY16_05745</name>
</gene>
<accession>A0A2M7TVL1</accession>
<dbReference type="EMBL" id="PFOB01000073">
    <property type="protein sequence ID" value="PIZ61849.1"/>
    <property type="molecule type" value="Genomic_DNA"/>
</dbReference>
<evidence type="ECO:0000313" key="2">
    <source>
        <dbReference type="Proteomes" id="UP000228503"/>
    </source>
</evidence>
<name>A0A2M7TVL1_9BACT</name>
<comment type="caution">
    <text evidence="1">The sequence shown here is derived from an EMBL/GenBank/DDBJ whole genome shotgun (WGS) entry which is preliminary data.</text>
</comment>
<dbReference type="Proteomes" id="UP000228503">
    <property type="component" value="Unassembled WGS sequence"/>
</dbReference>
<organism evidence="1 2">
    <name type="scientific">Candidatus Roizmanbacteria bacterium CG_4_10_14_0_2_um_filter_39_13</name>
    <dbReference type="NCBI Taxonomy" id="1974825"/>
    <lineage>
        <taxon>Bacteria</taxon>
        <taxon>Candidatus Roizmaniibacteriota</taxon>
    </lineage>
</organism>
<evidence type="ECO:0000313" key="1">
    <source>
        <dbReference type="EMBL" id="PIZ61849.1"/>
    </source>
</evidence>